<reference evidence="2 3" key="1">
    <citation type="journal article" date="2010" name="Virol. J.">
        <title>Genomes of the T4-related bacteriophages as windows on microbial genome evolution.</title>
        <authorList>
            <person name="Petrov V.M."/>
            <person name="Ratnayaka S."/>
            <person name="Nolan J.M."/>
            <person name="Miller E.S."/>
            <person name="Karam J.D."/>
        </authorList>
    </citation>
    <scope>NUCLEOTIDE SEQUENCE [LARGE SCALE GENOMIC DNA]</scope>
</reference>
<name>E5DQ14_9CAUD</name>
<dbReference type="KEGG" id="vg:18560005"/>
<sequence length="77" mass="8744">MSGTQEHGSDLKKDVDTEAESSKLNLNEQIKAYLKENLNVSLYTQCGRIRVDINIGDETISSSSEYICDMINQKDEW</sequence>
<dbReference type="EMBL" id="GU396103">
    <property type="protein sequence ID" value="ADQ52800.1"/>
    <property type="molecule type" value="Genomic_DNA"/>
</dbReference>
<accession>E5DQ14</accession>
<gene>
    <name evidence="2" type="ORF">PX29p081</name>
</gene>
<dbReference type="RefSeq" id="YP_009011510.1">
    <property type="nucleotide sequence ID" value="NC_023688.1"/>
</dbReference>
<organism evidence="2 3">
    <name type="scientific">Aeromonas phage PX29</name>
    <dbReference type="NCBI Taxonomy" id="926067"/>
    <lineage>
        <taxon>Viruses</taxon>
        <taxon>Duplodnaviria</taxon>
        <taxon>Heunggongvirae</taxon>
        <taxon>Uroviricota</taxon>
        <taxon>Caudoviricetes</taxon>
        <taxon>Pantevenvirales</taxon>
        <taxon>Straboviridae</taxon>
        <taxon>Angelvirus</taxon>
        <taxon>Angelvirus px29</taxon>
    </lineage>
</organism>
<feature type="region of interest" description="Disordered" evidence="1">
    <location>
        <begin position="1"/>
        <end position="20"/>
    </location>
</feature>
<evidence type="ECO:0000256" key="1">
    <source>
        <dbReference type="SAM" id="MobiDB-lite"/>
    </source>
</evidence>
<proteinExistence type="predicted"/>
<dbReference type="Proteomes" id="UP000008726">
    <property type="component" value="Segment"/>
</dbReference>
<evidence type="ECO:0000313" key="2">
    <source>
        <dbReference type="EMBL" id="ADQ52800.1"/>
    </source>
</evidence>
<keyword evidence="3" id="KW-1185">Reference proteome</keyword>
<dbReference type="OrthoDB" id="40590at10239"/>
<evidence type="ECO:0000313" key="3">
    <source>
        <dbReference type="Proteomes" id="UP000008726"/>
    </source>
</evidence>
<dbReference type="GeneID" id="18560005"/>
<protein>
    <submittedName>
        <fullName evidence="2">Uncharacterized protein</fullName>
    </submittedName>
</protein>
<feature type="compositionally biased region" description="Basic and acidic residues" evidence="1">
    <location>
        <begin position="7"/>
        <end position="16"/>
    </location>
</feature>